<evidence type="ECO:0000313" key="2">
    <source>
        <dbReference type="Proteomes" id="UP000265520"/>
    </source>
</evidence>
<sequence>CARRRSVSVFSILILPPARGAGQAAQGADA</sequence>
<name>A0A392VBH2_9FABA</name>
<proteinExistence type="predicted"/>
<dbReference type="Proteomes" id="UP000265520">
    <property type="component" value="Unassembled WGS sequence"/>
</dbReference>
<organism evidence="1 2">
    <name type="scientific">Trifolium medium</name>
    <dbReference type="NCBI Taxonomy" id="97028"/>
    <lineage>
        <taxon>Eukaryota</taxon>
        <taxon>Viridiplantae</taxon>
        <taxon>Streptophyta</taxon>
        <taxon>Embryophyta</taxon>
        <taxon>Tracheophyta</taxon>
        <taxon>Spermatophyta</taxon>
        <taxon>Magnoliopsida</taxon>
        <taxon>eudicotyledons</taxon>
        <taxon>Gunneridae</taxon>
        <taxon>Pentapetalae</taxon>
        <taxon>rosids</taxon>
        <taxon>fabids</taxon>
        <taxon>Fabales</taxon>
        <taxon>Fabaceae</taxon>
        <taxon>Papilionoideae</taxon>
        <taxon>50 kb inversion clade</taxon>
        <taxon>NPAAA clade</taxon>
        <taxon>Hologalegina</taxon>
        <taxon>IRL clade</taxon>
        <taxon>Trifolieae</taxon>
        <taxon>Trifolium</taxon>
    </lineage>
</organism>
<dbReference type="EMBL" id="LXQA011076362">
    <property type="protein sequence ID" value="MCI83830.1"/>
    <property type="molecule type" value="Genomic_DNA"/>
</dbReference>
<accession>A0A392VBH2</accession>
<protein>
    <submittedName>
        <fullName evidence="1">Uncharacterized protein</fullName>
    </submittedName>
</protein>
<feature type="non-terminal residue" evidence="1">
    <location>
        <position position="1"/>
    </location>
</feature>
<dbReference type="AlphaFoldDB" id="A0A392VBH2"/>
<comment type="caution">
    <text evidence="1">The sequence shown here is derived from an EMBL/GenBank/DDBJ whole genome shotgun (WGS) entry which is preliminary data.</text>
</comment>
<keyword evidence="2" id="KW-1185">Reference proteome</keyword>
<evidence type="ECO:0000313" key="1">
    <source>
        <dbReference type="EMBL" id="MCI83830.1"/>
    </source>
</evidence>
<reference evidence="1 2" key="1">
    <citation type="journal article" date="2018" name="Front. Plant Sci.">
        <title>Red Clover (Trifolium pratense) and Zigzag Clover (T. medium) - A Picture of Genomic Similarities and Differences.</title>
        <authorList>
            <person name="Dluhosova J."/>
            <person name="Istvanek J."/>
            <person name="Nedelnik J."/>
            <person name="Repkova J."/>
        </authorList>
    </citation>
    <scope>NUCLEOTIDE SEQUENCE [LARGE SCALE GENOMIC DNA]</scope>
    <source>
        <strain evidence="2">cv. 10/8</strain>
        <tissue evidence="1">Leaf</tissue>
    </source>
</reference>